<reference evidence="1" key="1">
    <citation type="journal article" date="2015" name="Nature">
        <title>Complex archaea that bridge the gap between prokaryotes and eukaryotes.</title>
        <authorList>
            <person name="Spang A."/>
            <person name="Saw J.H."/>
            <person name="Jorgensen S.L."/>
            <person name="Zaremba-Niedzwiedzka K."/>
            <person name="Martijn J."/>
            <person name="Lind A.E."/>
            <person name="van Eijk R."/>
            <person name="Schleper C."/>
            <person name="Guy L."/>
            <person name="Ettema T.J."/>
        </authorList>
    </citation>
    <scope>NUCLEOTIDE SEQUENCE</scope>
</reference>
<protein>
    <submittedName>
        <fullName evidence="1">Uncharacterized protein</fullName>
    </submittedName>
</protein>
<organism evidence="1">
    <name type="scientific">marine sediment metagenome</name>
    <dbReference type="NCBI Taxonomy" id="412755"/>
    <lineage>
        <taxon>unclassified sequences</taxon>
        <taxon>metagenomes</taxon>
        <taxon>ecological metagenomes</taxon>
    </lineage>
</organism>
<proteinExistence type="predicted"/>
<dbReference type="EMBL" id="LAZR01052544">
    <property type="protein sequence ID" value="KKK82715.1"/>
    <property type="molecule type" value="Genomic_DNA"/>
</dbReference>
<name>A0A0F8Z9U4_9ZZZZ</name>
<evidence type="ECO:0000313" key="1">
    <source>
        <dbReference type="EMBL" id="KKK82715.1"/>
    </source>
</evidence>
<accession>A0A0F8Z9U4</accession>
<sequence length="112" mass="12805">MVKFQLNIEKTQQRIFDSDHLPRVGDHIQTGDMIVEVFQVTHHESGTYPWVNAKCTHSGSKHDEWWVKVEPPKKPANSIVNLLATGGMKCVECDHFRPDMITYNTANIKLST</sequence>
<gene>
    <name evidence="1" type="ORF">LCGC14_2800620</name>
</gene>
<comment type="caution">
    <text evidence="1">The sequence shown here is derived from an EMBL/GenBank/DDBJ whole genome shotgun (WGS) entry which is preliminary data.</text>
</comment>
<dbReference type="AlphaFoldDB" id="A0A0F8Z9U4"/>